<dbReference type="Pfam" id="PF08610">
    <property type="entry name" value="Pex16"/>
    <property type="match status" value="1"/>
</dbReference>
<dbReference type="OrthoDB" id="2021143at2759"/>
<comment type="caution">
    <text evidence="3">The sequence shown here is derived from an EMBL/GenBank/DDBJ whole genome shotgun (WGS) entry which is preliminary data.</text>
</comment>
<evidence type="ECO:0000313" key="4">
    <source>
        <dbReference type="Proteomes" id="UP000654370"/>
    </source>
</evidence>
<keyword evidence="2" id="KW-0962">Peroxisome biogenesis</keyword>
<dbReference type="GO" id="GO:0007031">
    <property type="term" value="P:peroxisome organization"/>
    <property type="evidence" value="ECO:0007669"/>
    <property type="project" value="UniProtKB-KW"/>
</dbReference>
<evidence type="ECO:0000256" key="1">
    <source>
        <dbReference type="ARBA" id="ARBA00009505"/>
    </source>
</evidence>
<sequence length="385" mass="43905">MELLKKYEDFLISNASQITGIEGTLRSLTYFLPGRFHDAEFASQALFAALNVLGLYHDTILRKAAKSQGKLPSGDNIDSSPFNKYTAHWFKKSSVYKNISLVLSVISYTQVVLEMAVTKKLGKRAKWRLVFGVELLKAMLRLTLLKLTKERMLLNPNHLQRDVDPASLSTPDGYQAQSVEAKTWKGKKTGLVHPQMDAAIELNGNAKPESNGFTPAEAQRKYGDVTEYLMSKVLTPERLRKPEDTVSILNRLGKLGEVLYILRPLIYVLAIFKYGRYSWRPWLISMIVESASQAAITRSFTSPYGSTKSTMTALEKAELSRRFNQMWYNVLRGQFYERYTRPRLEKFCIATQDRFLISIVAGNITGVIRDYQPLWEKVYFYTSAS</sequence>
<reference evidence="3" key="1">
    <citation type="submission" date="2020-12" db="EMBL/GenBank/DDBJ databases">
        <title>Metabolic potential, ecology and presence of endohyphal bacteria is reflected in genomic diversity of Mucoromycotina.</title>
        <authorList>
            <person name="Muszewska A."/>
            <person name="Okrasinska A."/>
            <person name="Steczkiewicz K."/>
            <person name="Drgas O."/>
            <person name="Orlowska M."/>
            <person name="Perlinska-Lenart U."/>
            <person name="Aleksandrzak-Piekarczyk T."/>
            <person name="Szatraj K."/>
            <person name="Zielenkiewicz U."/>
            <person name="Pilsyk S."/>
            <person name="Malc E."/>
            <person name="Mieczkowski P."/>
            <person name="Kruszewska J.S."/>
            <person name="Biernat P."/>
            <person name="Pawlowska J."/>
        </authorList>
    </citation>
    <scope>NUCLEOTIDE SEQUENCE</scope>
    <source>
        <strain evidence="3">WA0000067209</strain>
    </source>
</reference>
<dbReference type="InterPro" id="IPR013919">
    <property type="entry name" value="Pex16"/>
</dbReference>
<evidence type="ECO:0000256" key="2">
    <source>
        <dbReference type="RuleBase" id="RU365003"/>
    </source>
</evidence>
<organism evidence="3 4">
    <name type="scientific">Mortierella isabellina</name>
    <name type="common">Filamentous fungus</name>
    <name type="synonym">Umbelopsis isabellina</name>
    <dbReference type="NCBI Taxonomy" id="91625"/>
    <lineage>
        <taxon>Eukaryota</taxon>
        <taxon>Fungi</taxon>
        <taxon>Fungi incertae sedis</taxon>
        <taxon>Mucoromycota</taxon>
        <taxon>Mucoromycotina</taxon>
        <taxon>Umbelopsidomycetes</taxon>
        <taxon>Umbelopsidales</taxon>
        <taxon>Umbelopsidaceae</taxon>
        <taxon>Umbelopsis</taxon>
    </lineage>
</organism>
<comment type="subcellular location">
    <subcellularLocation>
        <location evidence="2">Peroxisome membrane</location>
    </subcellularLocation>
</comment>
<dbReference type="AlphaFoldDB" id="A0A8H7PKB2"/>
<name>A0A8H7PKB2_MORIS</name>
<accession>A0A8H7PKB2</accession>
<comment type="similarity">
    <text evidence="1 2">Belongs to the peroxin-16 family.</text>
</comment>
<dbReference type="EMBL" id="JAEPQZ010000011">
    <property type="protein sequence ID" value="KAG2175709.1"/>
    <property type="molecule type" value="Genomic_DNA"/>
</dbReference>
<gene>
    <name evidence="3" type="ORF">INT43_001356</name>
</gene>
<protein>
    <recommendedName>
        <fullName evidence="2">Peroxisomal membrane protein PEX16</fullName>
    </recommendedName>
</protein>
<evidence type="ECO:0000313" key="3">
    <source>
        <dbReference type="EMBL" id="KAG2175709.1"/>
    </source>
</evidence>
<dbReference type="Proteomes" id="UP000654370">
    <property type="component" value="Unassembled WGS sequence"/>
</dbReference>
<dbReference type="PANTHER" id="PTHR13299">
    <property type="entry name" value="PEROXISOMAL MEMBRANE PROTEIN PEX16"/>
    <property type="match status" value="1"/>
</dbReference>
<dbReference type="PANTHER" id="PTHR13299:SF0">
    <property type="entry name" value="PEROXISOMAL MEMBRANE PROTEIN PEX16"/>
    <property type="match status" value="1"/>
</dbReference>
<keyword evidence="2" id="KW-0576">Peroxisome</keyword>
<keyword evidence="4" id="KW-1185">Reference proteome</keyword>
<proteinExistence type="inferred from homology"/>
<dbReference type="GO" id="GO:0005778">
    <property type="term" value="C:peroxisomal membrane"/>
    <property type="evidence" value="ECO:0007669"/>
    <property type="project" value="UniProtKB-SubCell"/>
</dbReference>